<feature type="transmembrane region" description="Helical" evidence="6">
    <location>
        <begin position="115"/>
        <end position="131"/>
    </location>
</feature>
<feature type="transmembrane region" description="Helical" evidence="6">
    <location>
        <begin position="195"/>
        <end position="214"/>
    </location>
</feature>
<evidence type="ECO:0000256" key="1">
    <source>
        <dbReference type="ARBA" id="ARBA00004141"/>
    </source>
</evidence>
<feature type="transmembrane region" description="Helical" evidence="6">
    <location>
        <begin position="31"/>
        <end position="48"/>
    </location>
</feature>
<dbReference type="Proteomes" id="UP000626026">
    <property type="component" value="Unassembled WGS sequence"/>
</dbReference>
<evidence type="ECO:0000256" key="3">
    <source>
        <dbReference type="ARBA" id="ARBA00022692"/>
    </source>
</evidence>
<feature type="domain" description="EamA" evidence="7">
    <location>
        <begin position="3"/>
        <end position="130"/>
    </location>
</feature>
<feature type="transmembrane region" description="Helical" evidence="6">
    <location>
        <begin position="170"/>
        <end position="189"/>
    </location>
</feature>
<organism evidence="8 9">
    <name type="scientific">Teichococcus aerophilus</name>
    <dbReference type="NCBI Taxonomy" id="1224513"/>
    <lineage>
        <taxon>Bacteria</taxon>
        <taxon>Pseudomonadati</taxon>
        <taxon>Pseudomonadota</taxon>
        <taxon>Alphaproteobacteria</taxon>
        <taxon>Acetobacterales</taxon>
        <taxon>Roseomonadaceae</taxon>
        <taxon>Roseomonas</taxon>
    </lineage>
</organism>
<evidence type="ECO:0000259" key="7">
    <source>
        <dbReference type="Pfam" id="PF00892"/>
    </source>
</evidence>
<dbReference type="InterPro" id="IPR037185">
    <property type="entry name" value="EmrE-like"/>
</dbReference>
<accession>A0ABR7RUQ7</accession>
<sequence length="273" mass="28578">MGFMLFAAVCGGGVSISYRLALQDGLPVPMAAFGRGLMTLAFLLPWFIRMGPSALATRRPLLHLARGGAGIGAFMFQLIGVALLPLADAVALISARPLWVLPLAALLLHERVRRNRVIATGIGFVGVVIVAQPEGHLSLGTLAALAGGLGAGLVLISFKLLSTTEPAPRVIAWYAIMSVLFWGPVSAFFWQTPSLFAVLMIVLGTLFALASDLAASAAARRCEVGLLAPIEYSQIPCSALAGWLLFAEQPGWSLAIGTAVMLGATAYLVRRGG</sequence>
<evidence type="ECO:0000256" key="2">
    <source>
        <dbReference type="ARBA" id="ARBA00009853"/>
    </source>
</evidence>
<evidence type="ECO:0000313" key="8">
    <source>
        <dbReference type="EMBL" id="MBC9209737.1"/>
    </source>
</evidence>
<comment type="subcellular location">
    <subcellularLocation>
        <location evidence="1">Membrane</location>
        <topology evidence="1">Multi-pass membrane protein</topology>
    </subcellularLocation>
</comment>
<name>A0ABR7RUQ7_9PROT</name>
<protein>
    <submittedName>
        <fullName evidence="8">DMT family transporter</fullName>
    </submittedName>
</protein>
<evidence type="ECO:0000256" key="4">
    <source>
        <dbReference type="ARBA" id="ARBA00022989"/>
    </source>
</evidence>
<feature type="transmembrane region" description="Helical" evidence="6">
    <location>
        <begin position="137"/>
        <end position="158"/>
    </location>
</feature>
<feature type="transmembrane region" description="Helical" evidence="6">
    <location>
        <begin position="252"/>
        <end position="269"/>
    </location>
</feature>
<keyword evidence="4 6" id="KW-1133">Transmembrane helix</keyword>
<dbReference type="Pfam" id="PF00892">
    <property type="entry name" value="EamA"/>
    <property type="match status" value="1"/>
</dbReference>
<evidence type="ECO:0000313" key="9">
    <source>
        <dbReference type="Proteomes" id="UP000626026"/>
    </source>
</evidence>
<keyword evidence="5 6" id="KW-0472">Membrane</keyword>
<dbReference type="PANTHER" id="PTHR22911">
    <property type="entry name" value="ACYL-MALONYL CONDENSING ENZYME-RELATED"/>
    <property type="match status" value="1"/>
</dbReference>
<dbReference type="InterPro" id="IPR000620">
    <property type="entry name" value="EamA_dom"/>
</dbReference>
<feature type="transmembrane region" description="Helical" evidence="6">
    <location>
        <begin position="60"/>
        <end position="83"/>
    </location>
</feature>
<evidence type="ECO:0000256" key="6">
    <source>
        <dbReference type="SAM" id="Phobius"/>
    </source>
</evidence>
<keyword evidence="3 6" id="KW-0812">Transmembrane</keyword>
<dbReference type="EMBL" id="JACTVA010000069">
    <property type="protein sequence ID" value="MBC9209737.1"/>
    <property type="molecule type" value="Genomic_DNA"/>
</dbReference>
<dbReference type="PANTHER" id="PTHR22911:SF6">
    <property type="entry name" value="SOLUTE CARRIER FAMILY 35 MEMBER G1"/>
    <property type="match status" value="1"/>
</dbReference>
<keyword evidence="9" id="KW-1185">Reference proteome</keyword>
<reference evidence="8 9" key="1">
    <citation type="journal article" date="2013" name="Int. J. Syst. Evol. Microbiol.">
        <title>Roseomonas aerophila sp. nov., isolated from air.</title>
        <authorList>
            <person name="Kim S.J."/>
            <person name="Weon H.Y."/>
            <person name="Ahn J.H."/>
            <person name="Hong S.B."/>
            <person name="Seok S.J."/>
            <person name="Whang K.S."/>
            <person name="Kwon S.W."/>
        </authorList>
    </citation>
    <scope>NUCLEOTIDE SEQUENCE [LARGE SCALE GENOMIC DNA]</scope>
    <source>
        <strain evidence="8 9">NBRC 108923</strain>
    </source>
</reference>
<evidence type="ECO:0000256" key="5">
    <source>
        <dbReference type="ARBA" id="ARBA00023136"/>
    </source>
</evidence>
<comment type="similarity">
    <text evidence="2">Belongs to the drug/metabolite transporter (DMT) superfamily. 10 TMS drug/metabolite exporter (DME) (TC 2.A.7.3) family.</text>
</comment>
<feature type="transmembrane region" description="Helical" evidence="6">
    <location>
        <begin position="226"/>
        <end position="246"/>
    </location>
</feature>
<proteinExistence type="inferred from homology"/>
<feature type="transmembrane region" description="Helical" evidence="6">
    <location>
        <begin position="89"/>
        <end position="108"/>
    </location>
</feature>
<comment type="caution">
    <text evidence="8">The sequence shown here is derived from an EMBL/GenBank/DDBJ whole genome shotgun (WGS) entry which is preliminary data.</text>
</comment>
<dbReference type="SUPFAM" id="SSF103481">
    <property type="entry name" value="Multidrug resistance efflux transporter EmrE"/>
    <property type="match status" value="2"/>
</dbReference>
<gene>
    <name evidence="8" type="ORF">IBL26_23065</name>
</gene>